<proteinExistence type="predicted"/>
<dbReference type="Proteomes" id="UP000286848">
    <property type="component" value="Unassembled WGS sequence"/>
</dbReference>
<dbReference type="EMBL" id="BFFP01000010">
    <property type="protein sequence ID" value="GBG94389.1"/>
    <property type="molecule type" value="Genomic_DNA"/>
</dbReference>
<dbReference type="AlphaFoldDB" id="A0A401IS81"/>
<dbReference type="OrthoDB" id="2156798at2"/>
<gene>
    <name evidence="1" type="ORF">LFYK43_08480</name>
</gene>
<sequence length="82" mass="9559">MLLDQSSISKNVVAAQITKVFYPHIIVRTETGDYWSLEISEGERSDSVFWEEMRRILKAALWIPVGKKYHQLLDNGWMAPTY</sequence>
<organism evidence="1 2">
    <name type="scientific">Ligilactobacillus salitolerans</name>
    <dbReference type="NCBI Taxonomy" id="1808352"/>
    <lineage>
        <taxon>Bacteria</taxon>
        <taxon>Bacillati</taxon>
        <taxon>Bacillota</taxon>
        <taxon>Bacilli</taxon>
        <taxon>Lactobacillales</taxon>
        <taxon>Lactobacillaceae</taxon>
        <taxon>Ligilactobacillus</taxon>
    </lineage>
</organism>
<evidence type="ECO:0000313" key="2">
    <source>
        <dbReference type="Proteomes" id="UP000286848"/>
    </source>
</evidence>
<accession>A0A401IS81</accession>
<protein>
    <submittedName>
        <fullName evidence="1">Uncharacterized protein</fullName>
    </submittedName>
</protein>
<reference evidence="1 2" key="1">
    <citation type="journal article" date="2019" name="Int. J. Syst. Evol. Microbiol.">
        <title>Lactobacillus salitolerans sp. nov., a novel lactic acid bacterium isolated from spent mushroom substrates.</title>
        <authorList>
            <person name="Tohno M."/>
            <person name="Tanizawa Y."/>
            <person name="Kojima Y."/>
            <person name="Sakamoto M."/>
            <person name="Nakamura Y."/>
            <person name="Ohkuma M."/>
            <person name="Kobayashi H."/>
        </authorList>
    </citation>
    <scope>NUCLEOTIDE SEQUENCE [LARGE SCALE GENOMIC DNA]</scope>
    <source>
        <strain evidence="1 2">YK43</strain>
    </source>
</reference>
<name>A0A401IS81_9LACO</name>
<evidence type="ECO:0000313" key="1">
    <source>
        <dbReference type="EMBL" id="GBG94389.1"/>
    </source>
</evidence>
<keyword evidence="2" id="KW-1185">Reference proteome</keyword>
<dbReference type="RefSeq" id="WP_124975738.1">
    <property type="nucleotide sequence ID" value="NZ_BFFP01000010.1"/>
</dbReference>
<comment type="caution">
    <text evidence="1">The sequence shown here is derived from an EMBL/GenBank/DDBJ whole genome shotgun (WGS) entry which is preliminary data.</text>
</comment>